<keyword evidence="3" id="KW-0677">Repeat</keyword>
<dbReference type="PANTHER" id="PTHR24186">
    <property type="entry name" value="PROTEIN PHOSPHATASE 1 REGULATORY SUBUNIT"/>
    <property type="match status" value="1"/>
</dbReference>
<evidence type="ECO:0000256" key="6">
    <source>
        <dbReference type="ARBA" id="ARBA00023136"/>
    </source>
</evidence>
<keyword evidence="5 7" id="KW-0040">ANK repeat</keyword>
<sequence length="707" mass="78992">MEALQNARNTVTLVAILIATVTFAAGISPPGGFYQDGEMKGKSILGRTTAFKVFAISNNLALFTSLSIVVVLVSIIPYQRKPQMRLLVVAHKVMWVAVAFMTTGFAAATWMIIPHSQGTEWVFVTLIAVSSGTLGASFIGLGVMLVDHWLRKRKWRKQRKDRGEGVDIEKMDPRLLEAIARNDKNTFINLVQENENFLEQRTDGSRSTVLHLATRFGHVKLVMEILKLRPMVAAENNKLETPLHEACIRGHTEVLKLLLEHNPWAACKLNADNQSAFFMACSHGHVDLVKLLLNQSWLVGLEDEGFDPTCLHVAASRGHTGVVRELLNVFPDLAWKVDKNGYSPLHHACNSGNLEITRILLKLSTDLALQFSSTGHMPLHLAAMNAKPEIFEEFEQIAPISFHHLTRQGETVFHLTVKYKHYEAFIWLVGAFHNTDLFHHPDQCGNTLLHLAVSGGCSQRHKLLSRRRKVELTKLYNDRRSRQHDIYREALQNARNTITLVAILIATVTFTAGLNPPGGVYQQQSSSGNSTVAGITAFKVFTISNNFALFTSLSIVIILVSIIPFQRKLLMRLLVVTHKVMWLAVSFVATSYVAATWIILPHGHGKEWILAISAATMGALFFYLGVVLARHWLRKLKWRKDKGKKQGTVALTDSKTQSQSAKPDIKLDIKSHSTNSNTRDETRSESKSNFSTNSDLSSSRCLGYHAY</sequence>
<dbReference type="InterPro" id="IPR026961">
    <property type="entry name" value="PGG_dom"/>
</dbReference>
<dbReference type="Proteomes" id="UP000237347">
    <property type="component" value="Unassembled WGS sequence"/>
</dbReference>
<dbReference type="InterPro" id="IPR002110">
    <property type="entry name" value="Ankyrin_rpt"/>
</dbReference>
<protein>
    <submittedName>
        <fullName evidence="11">Ankyrin repeat-containing protein itn1</fullName>
    </submittedName>
</protein>
<comment type="caution">
    <text evidence="11">The sequence shown here is derived from an EMBL/GenBank/DDBJ whole genome shotgun (WGS) entry which is preliminary data.</text>
</comment>
<accession>A0AAW0L222</accession>
<feature type="repeat" description="ANK" evidence="7">
    <location>
        <begin position="238"/>
        <end position="262"/>
    </location>
</feature>
<keyword evidence="12" id="KW-1185">Reference proteome</keyword>
<dbReference type="Gene3D" id="1.25.40.20">
    <property type="entry name" value="Ankyrin repeat-containing domain"/>
    <property type="match status" value="2"/>
</dbReference>
<dbReference type="Pfam" id="PF13962">
    <property type="entry name" value="PGG"/>
    <property type="match status" value="2"/>
</dbReference>
<feature type="domain" description="PGG" evidence="10">
    <location>
        <begin position="2"/>
        <end position="111"/>
    </location>
</feature>
<evidence type="ECO:0000313" key="12">
    <source>
        <dbReference type="Proteomes" id="UP000237347"/>
    </source>
</evidence>
<evidence type="ECO:0000313" key="11">
    <source>
        <dbReference type="EMBL" id="KAK7845290.1"/>
    </source>
</evidence>
<feature type="repeat" description="ANK" evidence="7">
    <location>
        <begin position="340"/>
        <end position="372"/>
    </location>
</feature>
<name>A0AAW0L222_QUESU</name>
<feature type="region of interest" description="Disordered" evidence="8">
    <location>
        <begin position="647"/>
        <end position="707"/>
    </location>
</feature>
<dbReference type="InterPro" id="IPR036770">
    <property type="entry name" value="Ankyrin_rpt-contain_sf"/>
</dbReference>
<feature type="compositionally biased region" description="Low complexity" evidence="8">
    <location>
        <begin position="687"/>
        <end position="699"/>
    </location>
</feature>
<dbReference type="SUPFAM" id="SSF48403">
    <property type="entry name" value="Ankyrin repeat"/>
    <property type="match status" value="2"/>
</dbReference>
<feature type="compositionally biased region" description="Polar residues" evidence="8">
    <location>
        <begin position="649"/>
        <end position="661"/>
    </location>
</feature>
<feature type="transmembrane region" description="Helical" evidence="9">
    <location>
        <begin position="125"/>
        <end position="150"/>
    </location>
</feature>
<organism evidence="11 12">
    <name type="scientific">Quercus suber</name>
    <name type="common">Cork oak</name>
    <dbReference type="NCBI Taxonomy" id="58331"/>
    <lineage>
        <taxon>Eukaryota</taxon>
        <taxon>Viridiplantae</taxon>
        <taxon>Streptophyta</taxon>
        <taxon>Embryophyta</taxon>
        <taxon>Tracheophyta</taxon>
        <taxon>Spermatophyta</taxon>
        <taxon>Magnoliopsida</taxon>
        <taxon>eudicotyledons</taxon>
        <taxon>Gunneridae</taxon>
        <taxon>Pentapetalae</taxon>
        <taxon>rosids</taxon>
        <taxon>fabids</taxon>
        <taxon>Fagales</taxon>
        <taxon>Fagaceae</taxon>
        <taxon>Quercus</taxon>
    </lineage>
</organism>
<evidence type="ECO:0000256" key="7">
    <source>
        <dbReference type="PROSITE-ProRule" id="PRU00023"/>
    </source>
</evidence>
<dbReference type="PROSITE" id="PS50297">
    <property type="entry name" value="ANK_REP_REGION"/>
    <property type="match status" value="2"/>
</dbReference>
<dbReference type="PANTHER" id="PTHR24186:SF38">
    <property type="entry name" value="ANKYRIN REPEAT FAMILY PROTEIN"/>
    <property type="match status" value="1"/>
</dbReference>
<reference evidence="11 12" key="1">
    <citation type="journal article" date="2018" name="Sci. Data">
        <title>The draft genome sequence of cork oak.</title>
        <authorList>
            <person name="Ramos A.M."/>
            <person name="Usie A."/>
            <person name="Barbosa P."/>
            <person name="Barros P.M."/>
            <person name="Capote T."/>
            <person name="Chaves I."/>
            <person name="Simoes F."/>
            <person name="Abreu I."/>
            <person name="Carrasquinho I."/>
            <person name="Faro C."/>
            <person name="Guimaraes J.B."/>
            <person name="Mendonca D."/>
            <person name="Nobrega F."/>
            <person name="Rodrigues L."/>
            <person name="Saibo N.J.M."/>
            <person name="Varela M.C."/>
            <person name="Egas C."/>
            <person name="Matos J."/>
            <person name="Miguel C.M."/>
            <person name="Oliveira M.M."/>
            <person name="Ricardo C.P."/>
            <person name="Goncalves S."/>
        </authorList>
    </citation>
    <scope>NUCLEOTIDE SEQUENCE [LARGE SCALE GENOMIC DNA]</scope>
    <source>
        <strain evidence="12">cv. HL8</strain>
    </source>
</reference>
<feature type="transmembrane region" description="Helical" evidence="9">
    <location>
        <begin position="93"/>
        <end position="113"/>
    </location>
</feature>
<gene>
    <name evidence="11" type="primary">ITN1_6</name>
    <name evidence="11" type="ORF">CFP56_009708</name>
</gene>
<evidence type="ECO:0000256" key="8">
    <source>
        <dbReference type="SAM" id="MobiDB-lite"/>
    </source>
</evidence>
<keyword evidence="2 9" id="KW-0812">Transmembrane</keyword>
<dbReference type="AlphaFoldDB" id="A0AAW0L222"/>
<dbReference type="Pfam" id="PF12796">
    <property type="entry name" value="Ank_2"/>
    <property type="match status" value="2"/>
</dbReference>
<proteinExistence type="predicted"/>
<feature type="transmembrane region" description="Helical" evidence="9">
    <location>
        <begin position="497"/>
        <end position="515"/>
    </location>
</feature>
<feature type="transmembrane region" description="Helical" evidence="9">
    <location>
        <begin position="535"/>
        <end position="560"/>
    </location>
</feature>
<evidence type="ECO:0000256" key="4">
    <source>
        <dbReference type="ARBA" id="ARBA00022989"/>
    </source>
</evidence>
<comment type="subcellular location">
    <subcellularLocation>
        <location evidence="1">Membrane</location>
        <topology evidence="1">Multi-pass membrane protein</topology>
    </subcellularLocation>
</comment>
<feature type="transmembrane region" description="Helical" evidence="9">
    <location>
        <begin position="608"/>
        <end position="633"/>
    </location>
</feature>
<evidence type="ECO:0000256" key="3">
    <source>
        <dbReference type="ARBA" id="ARBA00022737"/>
    </source>
</evidence>
<evidence type="ECO:0000256" key="5">
    <source>
        <dbReference type="ARBA" id="ARBA00023043"/>
    </source>
</evidence>
<keyword evidence="6 9" id="KW-0472">Membrane</keyword>
<feature type="transmembrane region" description="Helical" evidence="9">
    <location>
        <begin position="50"/>
        <end position="73"/>
    </location>
</feature>
<evidence type="ECO:0000256" key="2">
    <source>
        <dbReference type="ARBA" id="ARBA00022692"/>
    </source>
</evidence>
<dbReference type="SMART" id="SM00248">
    <property type="entry name" value="ANK"/>
    <property type="match status" value="8"/>
</dbReference>
<feature type="domain" description="PGG" evidence="10">
    <location>
        <begin position="489"/>
        <end position="598"/>
    </location>
</feature>
<dbReference type="EMBL" id="PKMF04000172">
    <property type="protein sequence ID" value="KAK7845290.1"/>
    <property type="molecule type" value="Genomic_DNA"/>
</dbReference>
<feature type="transmembrane region" description="Helical" evidence="9">
    <location>
        <begin position="580"/>
        <end position="602"/>
    </location>
</feature>
<dbReference type="PROSITE" id="PS50088">
    <property type="entry name" value="ANK_REPEAT"/>
    <property type="match status" value="2"/>
</dbReference>
<evidence type="ECO:0000259" key="10">
    <source>
        <dbReference type="Pfam" id="PF13962"/>
    </source>
</evidence>
<dbReference type="GO" id="GO:0005886">
    <property type="term" value="C:plasma membrane"/>
    <property type="evidence" value="ECO:0007669"/>
    <property type="project" value="TreeGrafter"/>
</dbReference>
<evidence type="ECO:0000256" key="9">
    <source>
        <dbReference type="SAM" id="Phobius"/>
    </source>
</evidence>
<keyword evidence="4 9" id="KW-1133">Transmembrane helix</keyword>
<evidence type="ECO:0000256" key="1">
    <source>
        <dbReference type="ARBA" id="ARBA00004141"/>
    </source>
</evidence>